<organism evidence="5 6">
    <name type="scientific">Somion occarium</name>
    <dbReference type="NCBI Taxonomy" id="3059160"/>
    <lineage>
        <taxon>Eukaryota</taxon>
        <taxon>Fungi</taxon>
        <taxon>Dikarya</taxon>
        <taxon>Basidiomycota</taxon>
        <taxon>Agaricomycotina</taxon>
        <taxon>Agaricomycetes</taxon>
        <taxon>Polyporales</taxon>
        <taxon>Cerrenaceae</taxon>
        <taxon>Somion</taxon>
    </lineage>
</organism>
<evidence type="ECO:0000256" key="1">
    <source>
        <dbReference type="ARBA" id="ARBA00004173"/>
    </source>
</evidence>
<dbReference type="CDD" id="cd05125">
    <property type="entry name" value="Mth938_2P1-like"/>
    <property type="match status" value="1"/>
</dbReference>
<keyword evidence="3" id="KW-0496">Mitochondrion</keyword>
<comment type="similarity">
    <text evidence="4">Belongs to the NDUFAF3 family.</text>
</comment>
<dbReference type="InterPro" id="IPR007523">
    <property type="entry name" value="NDUFAF3/AAMDC"/>
</dbReference>
<dbReference type="Gene3D" id="3.40.1230.10">
    <property type="entry name" value="MTH938-like"/>
    <property type="match status" value="1"/>
</dbReference>
<proteinExistence type="inferred from homology"/>
<dbReference type="Pfam" id="PF04430">
    <property type="entry name" value="DUF498"/>
    <property type="match status" value="1"/>
</dbReference>
<evidence type="ECO:0000256" key="3">
    <source>
        <dbReference type="ARBA" id="ARBA00023128"/>
    </source>
</evidence>
<evidence type="ECO:0000256" key="4">
    <source>
        <dbReference type="ARBA" id="ARBA00049984"/>
    </source>
</evidence>
<dbReference type="InterPro" id="IPR036748">
    <property type="entry name" value="MTH938-like_sf"/>
</dbReference>
<keyword evidence="6" id="KW-1185">Reference proteome</keyword>
<gene>
    <name evidence="5" type="ORF">GFSPODELE1_LOCUS3057</name>
</gene>
<evidence type="ECO:0000313" key="6">
    <source>
        <dbReference type="Proteomes" id="UP001497453"/>
    </source>
</evidence>
<dbReference type="PANTHER" id="PTHR21192">
    <property type="entry name" value="NUCLEAR PROTEIN E3-3"/>
    <property type="match status" value="1"/>
</dbReference>
<dbReference type="Proteomes" id="UP001497453">
    <property type="component" value="Chromosome 2"/>
</dbReference>
<name>A0ABP1CX39_9APHY</name>
<accession>A0ABP1CX39</accession>
<protein>
    <recommendedName>
        <fullName evidence="2">NADH dehydrogenase [ubiquinone] 1 alpha subcomplex assembly factor 3</fullName>
    </recommendedName>
</protein>
<comment type="subcellular location">
    <subcellularLocation>
        <location evidence="1">Mitochondrion</location>
    </subcellularLocation>
</comment>
<reference evidence="6" key="1">
    <citation type="submission" date="2024-04" db="EMBL/GenBank/DDBJ databases">
        <authorList>
            <person name="Shaw F."/>
            <person name="Minotto A."/>
        </authorList>
    </citation>
    <scope>NUCLEOTIDE SEQUENCE [LARGE SCALE GENOMIC DNA]</scope>
</reference>
<dbReference type="PANTHER" id="PTHR21192:SF2">
    <property type="entry name" value="NADH DEHYDROGENASE [UBIQUINONE] 1 ALPHA SUBCOMPLEX ASSEMBLY FACTOR 3"/>
    <property type="match status" value="1"/>
</dbReference>
<evidence type="ECO:0000256" key="2">
    <source>
        <dbReference type="ARBA" id="ARBA00021776"/>
    </source>
</evidence>
<evidence type="ECO:0000313" key="5">
    <source>
        <dbReference type="EMBL" id="CAL1700233.1"/>
    </source>
</evidence>
<dbReference type="SUPFAM" id="SSF64076">
    <property type="entry name" value="MTH938-like"/>
    <property type="match status" value="1"/>
</dbReference>
<dbReference type="InterPro" id="IPR034095">
    <property type="entry name" value="NDUF3"/>
</dbReference>
<sequence>MTMFSRTLTGSLLRQTFRTQRRYIHPTHIRRNVPTSLNNILAGGEAPAVLIRTVTPEGVELADGLVIPSACIFLEGQTFLWDVPEKLWDKWTPEHFEIFDVVVPKPELLLFGTGQRVYLPPSPIRQYLSKIGIQIDVMDTRNACSTYNLLTEEGRRVAAALLPITPQSWGRSPVVPDPE</sequence>
<dbReference type="EMBL" id="OZ037945">
    <property type="protein sequence ID" value="CAL1700233.1"/>
    <property type="molecule type" value="Genomic_DNA"/>
</dbReference>